<gene>
    <name evidence="4" type="ORF">O0I10_004462</name>
</gene>
<evidence type="ECO:0000313" key="5">
    <source>
        <dbReference type="Proteomes" id="UP001234581"/>
    </source>
</evidence>
<dbReference type="GO" id="GO:0005938">
    <property type="term" value="C:cell cortex"/>
    <property type="evidence" value="ECO:0007669"/>
    <property type="project" value="TreeGrafter"/>
</dbReference>
<dbReference type="PANTHER" id="PTHR15228">
    <property type="entry name" value="SPERMATHECAL PHYSIOLOGY VARIANT"/>
    <property type="match status" value="1"/>
</dbReference>
<evidence type="ECO:0000256" key="1">
    <source>
        <dbReference type="ARBA" id="ARBA00022468"/>
    </source>
</evidence>
<dbReference type="Pfam" id="PF00620">
    <property type="entry name" value="RhoGAP"/>
    <property type="match status" value="1"/>
</dbReference>
<dbReference type="GO" id="GO:0007165">
    <property type="term" value="P:signal transduction"/>
    <property type="evidence" value="ECO:0007669"/>
    <property type="project" value="InterPro"/>
</dbReference>
<dbReference type="InterPro" id="IPR000198">
    <property type="entry name" value="RhoGAP_dom"/>
</dbReference>
<dbReference type="GeneID" id="83211875"/>
<feature type="compositionally biased region" description="Basic and acidic residues" evidence="2">
    <location>
        <begin position="274"/>
        <end position="287"/>
    </location>
</feature>
<dbReference type="GO" id="GO:0060237">
    <property type="term" value="P:regulation of fungal-type cell wall organization"/>
    <property type="evidence" value="ECO:0007669"/>
    <property type="project" value="TreeGrafter"/>
</dbReference>
<feature type="region of interest" description="Disordered" evidence="2">
    <location>
        <begin position="328"/>
        <end position="382"/>
    </location>
</feature>
<feature type="region of interest" description="Disordered" evidence="2">
    <location>
        <begin position="262"/>
        <end position="303"/>
    </location>
</feature>
<feature type="domain" description="Rho-GAP" evidence="3">
    <location>
        <begin position="66"/>
        <end position="259"/>
    </location>
</feature>
<dbReference type="AlphaFoldDB" id="A0AAD7XWN3"/>
<dbReference type="EMBL" id="JARTCD010000016">
    <property type="protein sequence ID" value="KAJ8659869.1"/>
    <property type="molecule type" value="Genomic_DNA"/>
</dbReference>
<accession>A0AAD7XWN3</accession>
<dbReference type="Proteomes" id="UP001234581">
    <property type="component" value="Unassembled WGS sequence"/>
</dbReference>
<dbReference type="InterPro" id="IPR051025">
    <property type="entry name" value="RhoGAP"/>
</dbReference>
<protein>
    <recommendedName>
        <fullName evidence="3">Rho-GAP domain-containing protein</fullName>
    </recommendedName>
</protein>
<dbReference type="InterPro" id="IPR008936">
    <property type="entry name" value="Rho_GTPase_activation_prot"/>
</dbReference>
<sequence>MSSSDVVIPGVFTASQREALRTWWKKVTATYPKASSFKTMEVPVVGKGVFGVPLAESIQYAHATISYIDDRTSKQCFGRIPIVVAKCGSFLKEEALTVKGIFRLCGNVKRIGLLQSIFDAPDQGYGVRLDWRGYTSYDAAGVLRRFLTCLPEPVITHDLYQSFRETIKKPFPTEDAKIEAFQCLIESLPLPNQYLLLYLLDLLGLFALHKESTLMDIPSLAVIFTPGVLCHPRDNMDPASYKESQFVIQFLVENQARFAMPQARQVQHPAHTRPNKDDDISTHQPKDKGHHPPIPAARKEQPKPICDLSSFSTIVPCEEPLHVPTVRLRRSRTAPSRRRKYGEHEPPQVVHVNRYASQGASAHSKWRERCMNKQQQQQQLKE</sequence>
<reference evidence="4 5" key="1">
    <citation type="submission" date="2023-03" db="EMBL/GenBank/DDBJ databases">
        <title>Genome sequence of Lichtheimia ornata CBS 291.66.</title>
        <authorList>
            <person name="Mohabir J.T."/>
            <person name="Shea T.P."/>
            <person name="Kurbessoian T."/>
            <person name="Berby B."/>
            <person name="Fontaine J."/>
            <person name="Livny J."/>
            <person name="Gnirke A."/>
            <person name="Stajich J.E."/>
            <person name="Cuomo C.A."/>
        </authorList>
    </citation>
    <scope>NUCLEOTIDE SEQUENCE [LARGE SCALE GENOMIC DNA]</scope>
    <source>
        <strain evidence="4">CBS 291.66</strain>
    </source>
</reference>
<dbReference type="SMART" id="SM00324">
    <property type="entry name" value="RhoGAP"/>
    <property type="match status" value="1"/>
</dbReference>
<evidence type="ECO:0000256" key="2">
    <source>
        <dbReference type="SAM" id="MobiDB-lite"/>
    </source>
</evidence>
<proteinExistence type="predicted"/>
<comment type="caution">
    <text evidence="4">The sequence shown here is derived from an EMBL/GenBank/DDBJ whole genome shotgun (WGS) entry which is preliminary data.</text>
</comment>
<dbReference type="PROSITE" id="PS50238">
    <property type="entry name" value="RHOGAP"/>
    <property type="match status" value="1"/>
</dbReference>
<name>A0AAD7XWN3_9FUNG</name>
<dbReference type="RefSeq" id="XP_058344782.1">
    <property type="nucleotide sequence ID" value="XM_058484521.1"/>
</dbReference>
<dbReference type="PANTHER" id="PTHR15228:SF25">
    <property type="entry name" value="F-BAR DOMAIN-CONTAINING PROTEIN"/>
    <property type="match status" value="1"/>
</dbReference>
<feature type="compositionally biased region" description="Basic residues" evidence="2">
    <location>
        <begin position="328"/>
        <end position="341"/>
    </location>
</feature>
<keyword evidence="5" id="KW-1185">Reference proteome</keyword>
<organism evidence="4 5">
    <name type="scientific">Lichtheimia ornata</name>
    <dbReference type="NCBI Taxonomy" id="688661"/>
    <lineage>
        <taxon>Eukaryota</taxon>
        <taxon>Fungi</taxon>
        <taxon>Fungi incertae sedis</taxon>
        <taxon>Mucoromycota</taxon>
        <taxon>Mucoromycotina</taxon>
        <taxon>Mucoromycetes</taxon>
        <taxon>Mucorales</taxon>
        <taxon>Lichtheimiaceae</taxon>
        <taxon>Lichtheimia</taxon>
    </lineage>
</organism>
<dbReference type="GO" id="GO:0005096">
    <property type="term" value="F:GTPase activator activity"/>
    <property type="evidence" value="ECO:0007669"/>
    <property type="project" value="UniProtKB-KW"/>
</dbReference>
<evidence type="ECO:0000313" key="4">
    <source>
        <dbReference type="EMBL" id="KAJ8659869.1"/>
    </source>
</evidence>
<keyword evidence="1" id="KW-0343">GTPase activation</keyword>
<dbReference type="Gene3D" id="1.10.555.10">
    <property type="entry name" value="Rho GTPase activation protein"/>
    <property type="match status" value="1"/>
</dbReference>
<dbReference type="SUPFAM" id="SSF48350">
    <property type="entry name" value="GTPase activation domain, GAP"/>
    <property type="match status" value="1"/>
</dbReference>
<evidence type="ECO:0000259" key="3">
    <source>
        <dbReference type="PROSITE" id="PS50238"/>
    </source>
</evidence>